<dbReference type="Pfam" id="PF01243">
    <property type="entry name" value="PNPOx_N"/>
    <property type="match status" value="2"/>
</dbReference>
<gene>
    <name evidence="2" type="ORF">LO55_3327</name>
</gene>
<dbReference type="InterPro" id="IPR012349">
    <property type="entry name" value="Split_barrel_FMN-bd"/>
</dbReference>
<dbReference type="Gene3D" id="2.30.110.10">
    <property type="entry name" value="Electron Transport, Fmn-binding Protein, Chain A"/>
    <property type="match status" value="2"/>
</dbReference>
<dbReference type="PANTHER" id="PTHR42815">
    <property type="entry name" value="FAD-BINDING, PUTATIVE (AFU_ORTHOLOGUE AFUA_6G07600)-RELATED"/>
    <property type="match status" value="1"/>
</dbReference>
<dbReference type="EMBL" id="JRYB01000001">
    <property type="protein sequence ID" value="OIJ40985.1"/>
    <property type="molecule type" value="Genomic_DNA"/>
</dbReference>
<dbReference type="PANTHER" id="PTHR42815:SF2">
    <property type="entry name" value="FAD-BINDING, PUTATIVE (AFU_ORTHOLOGUE AFUA_6G07600)-RELATED"/>
    <property type="match status" value="1"/>
</dbReference>
<dbReference type="RefSeq" id="WP_071363816.1">
    <property type="nucleotide sequence ID" value="NZ_JRYB01000001.1"/>
</dbReference>
<name>A0A1S2N7F4_9BURK</name>
<comment type="caution">
    <text evidence="2">The sequence shown here is derived from an EMBL/GenBank/DDBJ whole genome shotgun (WGS) entry which is preliminary data.</text>
</comment>
<reference evidence="2 3" key="1">
    <citation type="submission" date="2014-10" db="EMBL/GenBank/DDBJ databases">
        <authorList>
            <person name="Seo M.-J."/>
            <person name="Seok Y.J."/>
            <person name="Cha I.-T."/>
        </authorList>
    </citation>
    <scope>NUCLEOTIDE SEQUENCE [LARGE SCALE GENOMIC DNA]</scope>
    <source>
        <strain evidence="2 3">NEU</strain>
    </source>
</reference>
<dbReference type="Proteomes" id="UP000180246">
    <property type="component" value="Unassembled WGS sequence"/>
</dbReference>
<dbReference type="InterPro" id="IPR011576">
    <property type="entry name" value="Pyridox_Oxase_N"/>
</dbReference>
<dbReference type="AlphaFoldDB" id="A0A1S2N7F4"/>
<feature type="domain" description="Pyridoxamine 5'-phosphate oxidase N-terminal" evidence="1">
    <location>
        <begin position="169"/>
        <end position="264"/>
    </location>
</feature>
<accession>A0A1S2N7F4</accession>
<evidence type="ECO:0000259" key="1">
    <source>
        <dbReference type="Pfam" id="PF01243"/>
    </source>
</evidence>
<feature type="domain" description="Pyridoxamine 5'-phosphate oxidase N-terminal" evidence="1">
    <location>
        <begin position="39"/>
        <end position="130"/>
    </location>
</feature>
<protein>
    <submittedName>
        <fullName evidence="2">Pyridoxamine 5'-phosphate oxidase family protein</fullName>
    </submittedName>
</protein>
<evidence type="ECO:0000313" key="3">
    <source>
        <dbReference type="Proteomes" id="UP000180246"/>
    </source>
</evidence>
<dbReference type="SUPFAM" id="SSF50475">
    <property type="entry name" value="FMN-binding split barrel"/>
    <property type="match status" value="2"/>
</dbReference>
<organism evidence="2 3">
    <name type="scientific">Massilia timonae</name>
    <dbReference type="NCBI Taxonomy" id="47229"/>
    <lineage>
        <taxon>Bacteria</taxon>
        <taxon>Pseudomonadati</taxon>
        <taxon>Pseudomonadota</taxon>
        <taxon>Betaproteobacteria</taxon>
        <taxon>Burkholderiales</taxon>
        <taxon>Oxalobacteraceae</taxon>
        <taxon>Telluria group</taxon>
        <taxon>Massilia</taxon>
    </lineage>
</organism>
<sequence length="308" mass="33418">MTTSVYHDGERAVQHRAGEAAIADRNGVVIADSILGGARPFIGKQSMVVLASVDPEGAPWSTVLFGQPGFAHADSATQVTVDLPAALRDPDEPFWRNVAANPAIGSLFIELGSRRRYRINGALARLDDGGFDLAVREAYPNCPKYIQRRQLRRIDGESAPALLGEGRALDQAARAIVRRADTVFVASNHQERGADASHRGGSPGFVQVVDDTLLRIPDYAGNSLFNTFGNLTVDPRVGLCIPDFDGQRLLQLSGRACILHGQDDPHGLSGGTGRFCEIAIERWLLRRAPQRLDWEYLDASPFNPAVEA</sequence>
<evidence type="ECO:0000313" key="2">
    <source>
        <dbReference type="EMBL" id="OIJ40985.1"/>
    </source>
</evidence>
<proteinExistence type="predicted"/>